<reference evidence="2" key="1">
    <citation type="submission" date="2019-12" db="EMBL/GenBank/DDBJ databases">
        <authorList>
            <person name="Scholes J."/>
        </authorList>
    </citation>
    <scope>NUCLEOTIDE SEQUENCE</scope>
</reference>
<feature type="region of interest" description="Disordered" evidence="1">
    <location>
        <begin position="45"/>
        <end position="64"/>
    </location>
</feature>
<comment type="caution">
    <text evidence="2">The sequence shown here is derived from an EMBL/GenBank/DDBJ whole genome shotgun (WGS) entry which is preliminary data.</text>
</comment>
<dbReference type="Proteomes" id="UP001153555">
    <property type="component" value="Unassembled WGS sequence"/>
</dbReference>
<keyword evidence="3" id="KW-1185">Reference proteome</keyword>
<accession>A0A9N7R822</accession>
<evidence type="ECO:0000313" key="3">
    <source>
        <dbReference type="Proteomes" id="UP001153555"/>
    </source>
</evidence>
<feature type="non-terminal residue" evidence="2">
    <location>
        <position position="95"/>
    </location>
</feature>
<name>A0A9N7R822_STRHE</name>
<organism evidence="2 3">
    <name type="scientific">Striga hermonthica</name>
    <name type="common">Purple witchweed</name>
    <name type="synonym">Buchnera hermonthica</name>
    <dbReference type="NCBI Taxonomy" id="68872"/>
    <lineage>
        <taxon>Eukaryota</taxon>
        <taxon>Viridiplantae</taxon>
        <taxon>Streptophyta</taxon>
        <taxon>Embryophyta</taxon>
        <taxon>Tracheophyta</taxon>
        <taxon>Spermatophyta</taxon>
        <taxon>Magnoliopsida</taxon>
        <taxon>eudicotyledons</taxon>
        <taxon>Gunneridae</taxon>
        <taxon>Pentapetalae</taxon>
        <taxon>asterids</taxon>
        <taxon>lamiids</taxon>
        <taxon>Lamiales</taxon>
        <taxon>Orobanchaceae</taxon>
        <taxon>Buchnereae</taxon>
        <taxon>Striga</taxon>
    </lineage>
</organism>
<sequence>GRAARPAVPAGTLAASARPVVCTRCQYLAVKSRSTAVMRVGVHSARQHHSSVHLASPRTPQRITRPAACPATPVRMPVAFYAHWPVATHASTPSS</sequence>
<protein>
    <submittedName>
        <fullName evidence="2">Uncharacterized protein</fullName>
    </submittedName>
</protein>
<evidence type="ECO:0000313" key="2">
    <source>
        <dbReference type="EMBL" id="CAA0819837.1"/>
    </source>
</evidence>
<evidence type="ECO:0000256" key="1">
    <source>
        <dbReference type="SAM" id="MobiDB-lite"/>
    </source>
</evidence>
<feature type="non-terminal residue" evidence="2">
    <location>
        <position position="1"/>
    </location>
</feature>
<dbReference type="AlphaFoldDB" id="A0A9N7R822"/>
<proteinExistence type="predicted"/>
<gene>
    <name evidence="2" type="ORF">SHERM_18091</name>
</gene>
<dbReference type="EMBL" id="CACSLK010019758">
    <property type="protein sequence ID" value="CAA0819837.1"/>
    <property type="molecule type" value="Genomic_DNA"/>
</dbReference>